<dbReference type="EMBL" id="SCWA01000005">
    <property type="protein sequence ID" value="TDL98231.1"/>
    <property type="molecule type" value="Genomic_DNA"/>
</dbReference>
<dbReference type="InterPro" id="IPR011976">
    <property type="entry name" value="Pept_M3B_oligopep-rel"/>
</dbReference>
<proteinExistence type="predicted"/>
<organism evidence="1 2">
    <name type="scientific">Macrococcus brunensis</name>
    <dbReference type="NCBI Taxonomy" id="198483"/>
    <lineage>
        <taxon>Bacteria</taxon>
        <taxon>Bacillati</taxon>
        <taxon>Bacillota</taxon>
        <taxon>Bacilli</taxon>
        <taxon>Bacillales</taxon>
        <taxon>Staphylococcaceae</taxon>
        <taxon>Macrococcus</taxon>
    </lineage>
</organism>
<evidence type="ECO:0000313" key="1">
    <source>
        <dbReference type="EMBL" id="TDL98231.1"/>
    </source>
</evidence>
<dbReference type="AlphaFoldDB" id="A0A4R6BEI4"/>
<dbReference type="OrthoDB" id="9762795at2"/>
<dbReference type="CDD" id="cd09606">
    <property type="entry name" value="M3B_PepF"/>
    <property type="match status" value="1"/>
</dbReference>
<sequence>MTTTFKDFEYQRPDLNAAREKADQLLNQFKHAASAEDQIQLIDELNHIRREIDTYSNIAYIRASIDTNDAFYSDERDYFDANGAKIVALEAAYFEALLNSQFREELEAHYGQQLFDLAANVVNSYSEEVEELINQENKLSSDYSKLIASALIEFDGQELTLTQMSPYTQSPDRETRIEATKAVQSFMGKHLADFDELYDQLVKVRHDIAVKLGFDNFIELGYMRMQRIDYNQEMVRDYRRSVEEFVVPVATKLYQQQAERIGVDKLNFYDESVMFLNGNENPKDDAEVILENGRKMYSELSPETDEFYQYMMEHELFDVLAKKGKEAGGYCTYIDRCRAPFIFANFNTTDHDITVLTHEAGHAFQVYSSRDLTVPDYLWPTHEACEIHSMSMEFFTYPWMDLFFQNADKFKYKHLTDAIQFLPYGVAVDEFQHGVYENPEMTPAERKSLWKTIEEKYLPHRDYDGIMPLAEGSLWHRQNHIFSSPFYYIDYTLAQVCAFQFFKRSREDFASAWQDYLHLCQLGGSLPFNTLVKEAHLASPFGTGTLKDIMIYLENYIDQIDASKF</sequence>
<dbReference type="Proteomes" id="UP000295310">
    <property type="component" value="Unassembled WGS sequence"/>
</dbReference>
<evidence type="ECO:0000313" key="2">
    <source>
        <dbReference type="Proteomes" id="UP000295310"/>
    </source>
</evidence>
<name>A0A4R6BEI4_9STAP</name>
<reference evidence="1 2" key="1">
    <citation type="submission" date="2019-01" db="EMBL/GenBank/DDBJ databases">
        <title>Draft genome sequences of the type strains of six Macrococcus species.</title>
        <authorList>
            <person name="Mazhar S."/>
            <person name="Altermann E."/>
            <person name="Hill C."/>
            <person name="Mcauliffe O."/>
        </authorList>
    </citation>
    <scope>NUCLEOTIDE SEQUENCE [LARGE SCALE GENOMIC DNA]</scope>
    <source>
        <strain evidence="1 2">CCM4811</strain>
    </source>
</reference>
<dbReference type="RefSeq" id="WP_133431470.1">
    <property type="nucleotide sequence ID" value="NZ_SCWA01000005.1"/>
</dbReference>
<comment type="caution">
    <text evidence="1">The sequence shown here is derived from an EMBL/GenBank/DDBJ whole genome shotgun (WGS) entry which is preliminary data.</text>
</comment>
<gene>
    <name evidence="1" type="ORF">ERX27_03585</name>
</gene>
<dbReference type="NCBIfam" id="TIGR02289">
    <property type="entry name" value="M3_not_pepF"/>
    <property type="match status" value="1"/>
</dbReference>
<protein>
    <submittedName>
        <fullName evidence="1">M3 family oligoendopeptidase</fullName>
    </submittedName>
</protein>
<dbReference type="Gene3D" id="1.10.1370.30">
    <property type="match status" value="1"/>
</dbReference>
<accession>A0A4R6BEI4</accession>
<dbReference type="SUPFAM" id="SSF55486">
    <property type="entry name" value="Metalloproteases ('zincins'), catalytic domain"/>
    <property type="match status" value="1"/>
</dbReference>
<keyword evidence="2" id="KW-1185">Reference proteome</keyword>